<protein>
    <submittedName>
        <fullName evidence="2">Uncharacterized protein</fullName>
    </submittedName>
</protein>
<feature type="transmembrane region" description="Helical" evidence="1">
    <location>
        <begin position="86"/>
        <end position="103"/>
    </location>
</feature>
<name>A0ABY7WTC3_9LACO</name>
<keyword evidence="1" id="KW-0812">Transmembrane</keyword>
<keyword evidence="1" id="KW-1133">Transmembrane helix</keyword>
<keyword evidence="3" id="KW-1185">Reference proteome</keyword>
<feature type="transmembrane region" description="Helical" evidence="1">
    <location>
        <begin position="194"/>
        <end position="215"/>
    </location>
</feature>
<feature type="transmembrane region" description="Helical" evidence="1">
    <location>
        <begin position="167"/>
        <end position="188"/>
    </location>
</feature>
<dbReference type="EMBL" id="CP117884">
    <property type="protein sequence ID" value="WDF83414.1"/>
    <property type="molecule type" value="Genomic_DNA"/>
</dbReference>
<evidence type="ECO:0000313" key="2">
    <source>
        <dbReference type="EMBL" id="WDF83414.1"/>
    </source>
</evidence>
<proteinExistence type="predicted"/>
<feature type="transmembrane region" description="Helical" evidence="1">
    <location>
        <begin position="20"/>
        <end position="37"/>
    </location>
</feature>
<accession>A0ABY7WTC3</accession>
<reference evidence="2 3" key="1">
    <citation type="submission" date="2023-02" db="EMBL/GenBank/DDBJ databases">
        <title>Genome sequence of Lacticaseibacillus sp. KACC 23028.</title>
        <authorList>
            <person name="Kim S."/>
            <person name="Heo J."/>
            <person name="Kwon S.-W."/>
        </authorList>
    </citation>
    <scope>NUCLEOTIDE SEQUENCE [LARGE SCALE GENOMIC DNA]</scope>
    <source>
        <strain evidence="2 3">KACC 23028</strain>
    </source>
</reference>
<sequence>MLKAQDYRWLQINATRKEMLRWIWRSALILLIEMLPAGNSHNFVFAITLIIMAGIFAVIPNATVLNTALLMGVSRQTMWRQMVKKNLVLGLSTTLIGAVLGTISQSVGRGYFTATASLLQARGQMPTSYWRPDFIILACIGYTSTCFLANAATIWPRQHGKLARGIMVFSVMFAASAFTNIIALASQVKLTNRLLVTILAWASAVLILSLSVVLTKQILLHTEAMTA</sequence>
<organism evidence="2 3">
    <name type="scientific">Lacticaseibacillus pabuli</name>
    <dbReference type="NCBI Taxonomy" id="3025672"/>
    <lineage>
        <taxon>Bacteria</taxon>
        <taxon>Bacillati</taxon>
        <taxon>Bacillota</taxon>
        <taxon>Bacilli</taxon>
        <taxon>Lactobacillales</taxon>
        <taxon>Lactobacillaceae</taxon>
        <taxon>Lacticaseibacillus</taxon>
    </lineage>
</organism>
<dbReference type="RefSeq" id="WP_274261570.1">
    <property type="nucleotide sequence ID" value="NZ_CP117884.1"/>
</dbReference>
<feature type="transmembrane region" description="Helical" evidence="1">
    <location>
        <begin position="43"/>
        <end position="65"/>
    </location>
</feature>
<evidence type="ECO:0000313" key="3">
    <source>
        <dbReference type="Proteomes" id="UP001220377"/>
    </source>
</evidence>
<evidence type="ECO:0000256" key="1">
    <source>
        <dbReference type="SAM" id="Phobius"/>
    </source>
</evidence>
<keyword evidence="1" id="KW-0472">Membrane</keyword>
<gene>
    <name evidence="2" type="ORF">PQ472_04005</name>
</gene>
<dbReference type="Proteomes" id="UP001220377">
    <property type="component" value="Chromosome"/>
</dbReference>
<feature type="transmembrane region" description="Helical" evidence="1">
    <location>
        <begin position="134"/>
        <end position="155"/>
    </location>
</feature>